<protein>
    <submittedName>
        <fullName evidence="2">Phytoene synthase</fullName>
        <ecNumber evidence="2">2.5.1.32</ecNumber>
    </submittedName>
</protein>
<name>A0A7W7ZH52_9BACT</name>
<organism evidence="2 3">
    <name type="scientific">Granulicella aggregans</name>
    <dbReference type="NCBI Taxonomy" id="474949"/>
    <lineage>
        <taxon>Bacteria</taxon>
        <taxon>Pseudomonadati</taxon>
        <taxon>Acidobacteriota</taxon>
        <taxon>Terriglobia</taxon>
        <taxon>Terriglobales</taxon>
        <taxon>Acidobacteriaceae</taxon>
        <taxon>Granulicella</taxon>
    </lineage>
</organism>
<proteinExistence type="predicted"/>
<dbReference type="InterPro" id="IPR008949">
    <property type="entry name" value="Isoprenoid_synthase_dom_sf"/>
</dbReference>
<dbReference type="InterPro" id="IPR019845">
    <property type="entry name" value="Squalene/phytoene_synthase_CS"/>
</dbReference>
<accession>A0A7W7ZH52</accession>
<keyword evidence="3" id="KW-1185">Reference proteome</keyword>
<evidence type="ECO:0000313" key="3">
    <source>
        <dbReference type="Proteomes" id="UP000540989"/>
    </source>
</evidence>
<dbReference type="SUPFAM" id="SSF48576">
    <property type="entry name" value="Terpenoid synthases"/>
    <property type="match status" value="1"/>
</dbReference>
<dbReference type="SFLD" id="SFLDS00005">
    <property type="entry name" value="Isoprenoid_Synthase_Type_I"/>
    <property type="match status" value="1"/>
</dbReference>
<dbReference type="GO" id="GO:0051996">
    <property type="term" value="F:squalene synthase [NAD(P)H] activity"/>
    <property type="evidence" value="ECO:0007669"/>
    <property type="project" value="InterPro"/>
</dbReference>
<dbReference type="EC" id="2.5.1.32" evidence="2"/>
<sequence length="310" mass="35166">MSVPVSTQPPTMEIAAAYAACDAIAKREAKNFYYSFRVLPRAKRDAMCAIYAFMRRADDLSDDETFSIEVRRVMMDEWIAAWRRSTLEDADPVFVAVRDTQARFGISDDLLEQLVQGTTMDLYPDETDDGEIRGYADFDALYRYCYLVASVVGLVCIRIFGYSDPRAEKFAEETGIAFQLTNILRDVKEDAERGRCYLPLDLMAGYGLTFDRLQVLSSGELPVKNDRDMLRALGEKAEAYYASAQLLLPLIDRDSRAALWVLVTIYRRLLERIIAADYDVFSERASVPTAQKLTILVQGVLLSFRNRILG</sequence>
<keyword evidence="1 2" id="KW-0808">Transferase</keyword>
<evidence type="ECO:0000313" key="2">
    <source>
        <dbReference type="EMBL" id="MBB5059830.1"/>
    </source>
</evidence>
<dbReference type="Gene3D" id="1.10.600.10">
    <property type="entry name" value="Farnesyl Diphosphate Synthase"/>
    <property type="match status" value="1"/>
</dbReference>
<dbReference type="AlphaFoldDB" id="A0A7W7ZH52"/>
<dbReference type="InterPro" id="IPR002060">
    <property type="entry name" value="Squ/phyt_synthse"/>
</dbReference>
<dbReference type="SFLD" id="SFLDG01018">
    <property type="entry name" value="Squalene/Phytoene_Synthase_Lik"/>
    <property type="match status" value="1"/>
</dbReference>
<dbReference type="EMBL" id="JACHIP010000007">
    <property type="protein sequence ID" value="MBB5059830.1"/>
    <property type="molecule type" value="Genomic_DNA"/>
</dbReference>
<dbReference type="CDD" id="cd00683">
    <property type="entry name" value="Trans_IPPS_HH"/>
    <property type="match status" value="1"/>
</dbReference>
<gene>
    <name evidence="2" type="ORF">HDF16_004559</name>
</gene>
<dbReference type="SFLD" id="SFLDG01212">
    <property type="entry name" value="Phytoene_synthase_like"/>
    <property type="match status" value="1"/>
</dbReference>
<dbReference type="GO" id="GO:0016117">
    <property type="term" value="P:carotenoid biosynthetic process"/>
    <property type="evidence" value="ECO:0007669"/>
    <property type="project" value="UniProtKB-ARBA"/>
</dbReference>
<dbReference type="PANTHER" id="PTHR31480">
    <property type="entry name" value="BIFUNCTIONAL LYCOPENE CYCLASE/PHYTOENE SYNTHASE"/>
    <property type="match status" value="1"/>
</dbReference>
<dbReference type="Pfam" id="PF00494">
    <property type="entry name" value="SQS_PSY"/>
    <property type="match status" value="1"/>
</dbReference>
<comment type="caution">
    <text evidence="2">The sequence shown here is derived from an EMBL/GenBank/DDBJ whole genome shotgun (WGS) entry which is preliminary data.</text>
</comment>
<dbReference type="PROSITE" id="PS01044">
    <property type="entry name" value="SQUALEN_PHYTOEN_SYN_1"/>
    <property type="match status" value="1"/>
</dbReference>
<evidence type="ECO:0000256" key="1">
    <source>
        <dbReference type="ARBA" id="ARBA00022679"/>
    </source>
</evidence>
<dbReference type="InterPro" id="IPR044843">
    <property type="entry name" value="Trans_IPPS_bact-type"/>
</dbReference>
<dbReference type="Proteomes" id="UP000540989">
    <property type="component" value="Unassembled WGS sequence"/>
</dbReference>
<dbReference type="GO" id="GO:0004311">
    <property type="term" value="F:geranylgeranyl diphosphate synthase activity"/>
    <property type="evidence" value="ECO:0007669"/>
    <property type="project" value="InterPro"/>
</dbReference>
<reference evidence="2 3" key="1">
    <citation type="submission" date="2020-08" db="EMBL/GenBank/DDBJ databases">
        <title>Genomic Encyclopedia of Type Strains, Phase IV (KMG-V): Genome sequencing to study the core and pangenomes of soil and plant-associated prokaryotes.</title>
        <authorList>
            <person name="Whitman W."/>
        </authorList>
    </citation>
    <scope>NUCLEOTIDE SEQUENCE [LARGE SCALE GENOMIC DNA]</scope>
    <source>
        <strain evidence="2 3">M8UP14</strain>
    </source>
</reference>
<dbReference type="InterPro" id="IPR033904">
    <property type="entry name" value="Trans_IPPS_HH"/>
</dbReference>